<comment type="catalytic activity">
    <reaction evidence="18">
        <text>(6S)-5,6,7,8-tetrahydrofolyl-(gamma-L-Glu)(n) + L-glutamate + ATP = (6S)-5,6,7,8-tetrahydrofolyl-(gamma-L-Glu)(n+1) + ADP + phosphate + H(+)</text>
        <dbReference type="Rhea" id="RHEA:10580"/>
        <dbReference type="Rhea" id="RHEA-COMP:14738"/>
        <dbReference type="Rhea" id="RHEA-COMP:14740"/>
        <dbReference type="ChEBI" id="CHEBI:15378"/>
        <dbReference type="ChEBI" id="CHEBI:29985"/>
        <dbReference type="ChEBI" id="CHEBI:30616"/>
        <dbReference type="ChEBI" id="CHEBI:43474"/>
        <dbReference type="ChEBI" id="CHEBI:141005"/>
        <dbReference type="ChEBI" id="CHEBI:456216"/>
        <dbReference type="EC" id="6.3.2.17"/>
    </reaction>
</comment>
<evidence type="ECO:0000313" key="26">
    <source>
        <dbReference type="Proteomes" id="UP000306416"/>
    </source>
</evidence>
<reference evidence="25 26" key="1">
    <citation type="submission" date="2019-04" db="EMBL/GenBank/DDBJ databases">
        <title>Geobacter oryzae sp. nov., ferric-reducing bacteria isolated from paddy soil.</title>
        <authorList>
            <person name="Xu Z."/>
            <person name="Masuda Y."/>
            <person name="Itoh H."/>
            <person name="Senoo K."/>
        </authorList>
    </citation>
    <scope>NUCLEOTIDE SEQUENCE [LARGE SCALE GENOMIC DNA]</scope>
    <source>
        <strain evidence="25 26">Red111</strain>
    </source>
</reference>
<dbReference type="EC" id="6.3.2.17" evidence="7"/>
<dbReference type="InterPro" id="IPR036565">
    <property type="entry name" value="Mur-like_cat_sf"/>
</dbReference>
<name>A0A4S1CCH0_9BACT</name>
<organism evidence="25 26">
    <name type="scientific">Geomonas terrae</name>
    <dbReference type="NCBI Taxonomy" id="2562681"/>
    <lineage>
        <taxon>Bacteria</taxon>
        <taxon>Pseudomonadati</taxon>
        <taxon>Thermodesulfobacteriota</taxon>
        <taxon>Desulfuromonadia</taxon>
        <taxon>Geobacterales</taxon>
        <taxon>Geobacteraceae</taxon>
        <taxon>Geomonas</taxon>
    </lineage>
</organism>
<keyword evidence="12 22" id="KW-0067">ATP-binding</keyword>
<evidence type="ECO:0000256" key="14">
    <source>
        <dbReference type="ARBA" id="ARBA00022909"/>
    </source>
</evidence>
<keyword evidence="10" id="KW-0479">Metal-binding</keyword>
<keyword evidence="13" id="KW-0460">Magnesium</keyword>
<dbReference type="GO" id="GO:0046656">
    <property type="term" value="P:folic acid biosynthetic process"/>
    <property type="evidence" value="ECO:0007669"/>
    <property type="project" value="UniProtKB-KW"/>
</dbReference>
<dbReference type="GO" id="GO:0005737">
    <property type="term" value="C:cytoplasm"/>
    <property type="evidence" value="ECO:0007669"/>
    <property type="project" value="TreeGrafter"/>
</dbReference>
<evidence type="ECO:0000256" key="19">
    <source>
        <dbReference type="ARBA" id="ARBA00047808"/>
    </source>
</evidence>
<evidence type="ECO:0000256" key="13">
    <source>
        <dbReference type="ARBA" id="ARBA00022842"/>
    </source>
</evidence>
<dbReference type="GO" id="GO:0008841">
    <property type="term" value="F:dihydrofolate synthase activity"/>
    <property type="evidence" value="ECO:0007669"/>
    <property type="project" value="UniProtKB-EC"/>
</dbReference>
<evidence type="ECO:0000256" key="12">
    <source>
        <dbReference type="ARBA" id="ARBA00022840"/>
    </source>
</evidence>
<dbReference type="InterPro" id="IPR013221">
    <property type="entry name" value="Mur_ligase_cen"/>
</dbReference>
<dbReference type="GO" id="GO:0005524">
    <property type="term" value="F:ATP binding"/>
    <property type="evidence" value="ECO:0007669"/>
    <property type="project" value="UniProtKB-KW"/>
</dbReference>
<evidence type="ECO:0000256" key="7">
    <source>
        <dbReference type="ARBA" id="ARBA00013025"/>
    </source>
</evidence>
<evidence type="ECO:0000256" key="22">
    <source>
        <dbReference type="PIRNR" id="PIRNR001563"/>
    </source>
</evidence>
<comment type="similarity">
    <text evidence="5 22">Belongs to the folylpolyglutamate synthase family.</text>
</comment>
<comment type="catalytic activity">
    <reaction evidence="21">
        <text>7,8-dihydropteroate + L-glutamate + ATP = 7,8-dihydrofolate + ADP + phosphate + H(+)</text>
        <dbReference type="Rhea" id="RHEA:23584"/>
        <dbReference type="ChEBI" id="CHEBI:15378"/>
        <dbReference type="ChEBI" id="CHEBI:17839"/>
        <dbReference type="ChEBI" id="CHEBI:29985"/>
        <dbReference type="ChEBI" id="CHEBI:30616"/>
        <dbReference type="ChEBI" id="CHEBI:43474"/>
        <dbReference type="ChEBI" id="CHEBI:57451"/>
        <dbReference type="ChEBI" id="CHEBI:456216"/>
        <dbReference type="EC" id="6.3.2.12"/>
    </reaction>
</comment>
<evidence type="ECO:0000256" key="3">
    <source>
        <dbReference type="ARBA" id="ARBA00004799"/>
    </source>
</evidence>
<proteinExistence type="inferred from homology"/>
<feature type="domain" description="Mur ligase C-terminal" evidence="23">
    <location>
        <begin position="285"/>
        <end position="403"/>
    </location>
</feature>
<dbReference type="UniPathway" id="UPA00077">
    <property type="reaction ID" value="UER00157"/>
</dbReference>
<dbReference type="SUPFAM" id="SSF53244">
    <property type="entry name" value="MurD-like peptide ligases, peptide-binding domain"/>
    <property type="match status" value="1"/>
</dbReference>
<dbReference type="InterPro" id="IPR004101">
    <property type="entry name" value="Mur_ligase_C"/>
</dbReference>
<dbReference type="Pfam" id="PF08245">
    <property type="entry name" value="Mur_ligase_M"/>
    <property type="match status" value="1"/>
</dbReference>
<evidence type="ECO:0000256" key="21">
    <source>
        <dbReference type="ARBA" id="ARBA00049161"/>
    </source>
</evidence>
<comment type="caution">
    <text evidence="25">The sequence shown here is derived from an EMBL/GenBank/DDBJ whole genome shotgun (WGS) entry which is preliminary data.</text>
</comment>
<evidence type="ECO:0000256" key="2">
    <source>
        <dbReference type="ARBA" id="ARBA00002714"/>
    </source>
</evidence>
<dbReference type="GO" id="GO:0046872">
    <property type="term" value="F:metal ion binding"/>
    <property type="evidence" value="ECO:0007669"/>
    <property type="project" value="UniProtKB-KW"/>
</dbReference>
<comment type="function">
    <text evidence="2">Functions in two distinct reactions of the de novo folate biosynthetic pathway. Catalyzes the addition of a glutamate residue to dihydropteroate (7,8-dihydropteroate or H2Pte) to form dihydrofolate (7,8-dihydrofolate monoglutamate or H2Pte-Glu). Also catalyzes successive additions of L-glutamate to tetrahydrofolate or 10-formyltetrahydrofolate or 5,10-methylenetetrahydrofolate, leading to folylpolyglutamate derivatives.</text>
</comment>
<keyword evidence="26" id="KW-1185">Reference proteome</keyword>
<dbReference type="PANTHER" id="PTHR11136">
    <property type="entry name" value="FOLYLPOLYGLUTAMATE SYNTHASE-RELATED"/>
    <property type="match status" value="1"/>
</dbReference>
<dbReference type="InterPro" id="IPR001645">
    <property type="entry name" value="Folylpolyglutamate_synth"/>
</dbReference>
<evidence type="ECO:0000256" key="5">
    <source>
        <dbReference type="ARBA" id="ARBA00008276"/>
    </source>
</evidence>
<evidence type="ECO:0000259" key="23">
    <source>
        <dbReference type="Pfam" id="PF02875"/>
    </source>
</evidence>
<evidence type="ECO:0000256" key="9">
    <source>
        <dbReference type="ARBA" id="ARBA00022598"/>
    </source>
</evidence>
<comment type="cofactor">
    <cofactor evidence="1">
        <name>Mg(2+)</name>
        <dbReference type="ChEBI" id="CHEBI:18420"/>
    </cofactor>
</comment>
<dbReference type="EMBL" id="SRSC01000003">
    <property type="protein sequence ID" value="TGU71088.1"/>
    <property type="molecule type" value="Genomic_DNA"/>
</dbReference>
<dbReference type="Gene3D" id="3.40.1190.10">
    <property type="entry name" value="Mur-like, catalytic domain"/>
    <property type="match status" value="1"/>
</dbReference>
<evidence type="ECO:0000259" key="24">
    <source>
        <dbReference type="Pfam" id="PF08245"/>
    </source>
</evidence>
<sequence length="424" mass="44390">MTYAETLEHIYALGRFGIKPGLDRIVPLLAALGNPQDTFKTVHVVGTNGKGSTSSFLASILGAGGYRTGLFTSPHLISFTERMKVNGAEIEEDEVARLAALVLAAAPKESTFFEIVAALAALYFAESGVDIAIFEAGMGGRLDATNALSGILCAIAPISLEHTDYLGSTVEEIAAEKAGICKPGAPVVTARQLPEAQFIIEHNADRLAAPLYRQGEAFDAFWMDRSLYYRGVSHTLDGLQCGLLGRYQSGNAALALACAELLGAIGFPVTPQAMAAGVANARWPGRMELFGDAPRVLLDGAHNPAGARALAEALDDIPRGRLFLVIGVMADKELSGILSPLLPLAERVFAVTPALDRALPAVELAGYCLGAGVEALAAGSVGEGVELARNVAGDDDLIVVCGSLFTVGEARGHLKSKTFEPFRG</sequence>
<dbReference type="RefSeq" id="WP_135870527.1">
    <property type="nucleotide sequence ID" value="NZ_SRSC01000003.1"/>
</dbReference>
<dbReference type="FunFam" id="3.40.1190.10:FF:000011">
    <property type="entry name" value="Folylpolyglutamate synthase/dihydrofolate synthase"/>
    <property type="match status" value="1"/>
</dbReference>
<evidence type="ECO:0000256" key="16">
    <source>
        <dbReference type="ARBA" id="ARBA00030592"/>
    </source>
</evidence>
<dbReference type="Pfam" id="PF02875">
    <property type="entry name" value="Mur_ligase_C"/>
    <property type="match status" value="1"/>
</dbReference>
<evidence type="ECO:0000256" key="8">
    <source>
        <dbReference type="ARBA" id="ARBA00019357"/>
    </source>
</evidence>
<dbReference type="AlphaFoldDB" id="A0A4S1CCH0"/>
<comment type="catalytic activity">
    <reaction evidence="19">
        <text>10-formyltetrahydrofolyl-(gamma-L-Glu)(n) + L-glutamate + ATP = 10-formyltetrahydrofolyl-(gamma-L-Glu)(n+1) + ADP + phosphate + H(+)</text>
        <dbReference type="Rhea" id="RHEA:51904"/>
        <dbReference type="Rhea" id="RHEA-COMP:13088"/>
        <dbReference type="Rhea" id="RHEA-COMP:14300"/>
        <dbReference type="ChEBI" id="CHEBI:15378"/>
        <dbReference type="ChEBI" id="CHEBI:29985"/>
        <dbReference type="ChEBI" id="CHEBI:30616"/>
        <dbReference type="ChEBI" id="CHEBI:43474"/>
        <dbReference type="ChEBI" id="CHEBI:134413"/>
        <dbReference type="ChEBI" id="CHEBI:456216"/>
        <dbReference type="EC" id="6.3.2.17"/>
    </reaction>
</comment>
<keyword evidence="11 22" id="KW-0547">Nucleotide-binding</keyword>
<evidence type="ECO:0000256" key="10">
    <source>
        <dbReference type="ARBA" id="ARBA00022723"/>
    </source>
</evidence>
<keyword evidence="14" id="KW-0289">Folate biosynthesis</keyword>
<keyword evidence="9 22" id="KW-0436">Ligase</keyword>
<dbReference type="NCBIfam" id="TIGR01499">
    <property type="entry name" value="folC"/>
    <property type="match status" value="1"/>
</dbReference>
<evidence type="ECO:0000256" key="17">
    <source>
        <dbReference type="ARBA" id="ARBA00032510"/>
    </source>
</evidence>
<comment type="pathway">
    <text evidence="3">Cofactor biosynthesis; tetrahydrofolate biosynthesis; 7,8-dihydrofolate from 2-amino-4-hydroxy-6-hydroxymethyl-7,8-dihydropteridine diphosphate and 4-aminobenzoate: step 2/2.</text>
</comment>
<dbReference type="GO" id="GO:0046654">
    <property type="term" value="P:tetrahydrofolate biosynthetic process"/>
    <property type="evidence" value="ECO:0007669"/>
    <property type="project" value="UniProtKB-UniPathway"/>
</dbReference>
<dbReference type="PIRSF" id="PIRSF001563">
    <property type="entry name" value="Folylpolyglu_synth"/>
    <property type="match status" value="1"/>
</dbReference>
<dbReference type="Proteomes" id="UP000306416">
    <property type="component" value="Unassembled WGS sequence"/>
</dbReference>
<dbReference type="GO" id="GO:0004326">
    <property type="term" value="F:tetrahydrofolylpolyglutamate synthase activity"/>
    <property type="evidence" value="ECO:0007669"/>
    <property type="project" value="UniProtKB-EC"/>
</dbReference>
<feature type="domain" description="Mur ligase central" evidence="24">
    <location>
        <begin position="44"/>
        <end position="259"/>
    </location>
</feature>
<evidence type="ECO:0000313" key="25">
    <source>
        <dbReference type="EMBL" id="TGU71088.1"/>
    </source>
</evidence>
<dbReference type="SUPFAM" id="SSF53623">
    <property type="entry name" value="MurD-like peptide ligases, catalytic domain"/>
    <property type="match status" value="1"/>
</dbReference>
<protein>
    <recommendedName>
        <fullName evidence="8">Dihydrofolate synthase/folylpolyglutamate synthase</fullName>
        <ecNumber evidence="6">6.3.2.12</ecNumber>
        <ecNumber evidence="7">6.3.2.17</ecNumber>
    </recommendedName>
    <alternativeName>
        <fullName evidence="17">Folylpoly-gamma-glutamate synthetase-dihydrofolate synthetase</fullName>
    </alternativeName>
    <alternativeName>
        <fullName evidence="15">Folylpolyglutamate synthetase</fullName>
    </alternativeName>
    <alternativeName>
        <fullName evidence="16">Tetrahydrofolylpolyglutamate synthase</fullName>
    </alternativeName>
</protein>
<evidence type="ECO:0000256" key="18">
    <source>
        <dbReference type="ARBA" id="ARBA00047493"/>
    </source>
</evidence>
<evidence type="ECO:0000256" key="6">
    <source>
        <dbReference type="ARBA" id="ARBA00013023"/>
    </source>
</evidence>
<comment type="catalytic activity">
    <reaction evidence="20">
        <text>(6R)-5,10-methylenetetrahydrofolyl-(gamma-L-Glu)(n) + L-glutamate + ATP = (6R)-5,10-methylenetetrahydrofolyl-(gamma-L-Glu)(n+1) + ADP + phosphate + H(+)</text>
        <dbReference type="Rhea" id="RHEA:51912"/>
        <dbReference type="Rhea" id="RHEA-COMP:13257"/>
        <dbReference type="Rhea" id="RHEA-COMP:13258"/>
        <dbReference type="ChEBI" id="CHEBI:15378"/>
        <dbReference type="ChEBI" id="CHEBI:29985"/>
        <dbReference type="ChEBI" id="CHEBI:30616"/>
        <dbReference type="ChEBI" id="CHEBI:43474"/>
        <dbReference type="ChEBI" id="CHEBI:136572"/>
        <dbReference type="ChEBI" id="CHEBI:456216"/>
        <dbReference type="EC" id="6.3.2.17"/>
    </reaction>
</comment>
<dbReference type="PANTHER" id="PTHR11136:SF0">
    <property type="entry name" value="DIHYDROFOLATE SYNTHETASE-RELATED"/>
    <property type="match status" value="1"/>
</dbReference>
<evidence type="ECO:0000256" key="1">
    <source>
        <dbReference type="ARBA" id="ARBA00001946"/>
    </source>
</evidence>
<dbReference type="InterPro" id="IPR036615">
    <property type="entry name" value="Mur_ligase_C_dom_sf"/>
</dbReference>
<dbReference type="Gene3D" id="3.90.190.20">
    <property type="entry name" value="Mur ligase, C-terminal domain"/>
    <property type="match status" value="1"/>
</dbReference>
<gene>
    <name evidence="25" type="ORF">E4633_12120</name>
</gene>
<evidence type="ECO:0000256" key="20">
    <source>
        <dbReference type="ARBA" id="ARBA00049035"/>
    </source>
</evidence>
<evidence type="ECO:0000256" key="15">
    <source>
        <dbReference type="ARBA" id="ARBA00030048"/>
    </source>
</evidence>
<comment type="pathway">
    <text evidence="4">Cofactor biosynthesis; tetrahydrofolylpolyglutamate biosynthesis.</text>
</comment>
<evidence type="ECO:0000256" key="11">
    <source>
        <dbReference type="ARBA" id="ARBA00022741"/>
    </source>
</evidence>
<accession>A0A4S1CCH0</accession>
<dbReference type="EC" id="6.3.2.12" evidence="6"/>
<evidence type="ECO:0000256" key="4">
    <source>
        <dbReference type="ARBA" id="ARBA00005150"/>
    </source>
</evidence>